<accession>A0A316ZFV3</accession>
<dbReference type="FunFam" id="3.20.20.100:FF:000002">
    <property type="entry name" value="2,5-diketo-D-gluconic acid reductase A"/>
    <property type="match status" value="1"/>
</dbReference>
<dbReference type="InterPro" id="IPR023210">
    <property type="entry name" value="NADP_OxRdtase_dom"/>
</dbReference>
<dbReference type="GeneID" id="37267699"/>
<evidence type="ECO:0000256" key="2">
    <source>
        <dbReference type="ARBA" id="ARBA00023002"/>
    </source>
</evidence>
<dbReference type="Proteomes" id="UP000245946">
    <property type="component" value="Unassembled WGS sequence"/>
</dbReference>
<dbReference type="PANTHER" id="PTHR11732">
    <property type="entry name" value="ALDO/KETO REDUCTASE"/>
    <property type="match status" value="1"/>
</dbReference>
<dbReference type="RefSeq" id="XP_025599432.1">
    <property type="nucleotide sequence ID" value="XM_025740153.1"/>
</dbReference>
<feature type="compositionally biased region" description="Basic and acidic residues" evidence="3">
    <location>
        <begin position="340"/>
        <end position="358"/>
    </location>
</feature>
<dbReference type="SUPFAM" id="SSF51430">
    <property type="entry name" value="NAD(P)-linked oxidoreductase"/>
    <property type="match status" value="1"/>
</dbReference>
<comment type="similarity">
    <text evidence="1">Belongs to the universal ribosomal protein uL10 family.</text>
</comment>
<feature type="region of interest" description="Disordered" evidence="3">
    <location>
        <begin position="339"/>
        <end position="367"/>
    </location>
</feature>
<evidence type="ECO:0000259" key="4">
    <source>
        <dbReference type="Pfam" id="PF00248"/>
    </source>
</evidence>
<dbReference type="PROSITE" id="PS00062">
    <property type="entry name" value="ALDOKETO_REDUCTASE_2"/>
    <property type="match status" value="1"/>
</dbReference>
<evidence type="ECO:0000313" key="6">
    <source>
        <dbReference type="Proteomes" id="UP000245946"/>
    </source>
</evidence>
<protein>
    <recommendedName>
        <fullName evidence="4">NADP-dependent oxidoreductase domain-containing protein</fullName>
    </recommendedName>
</protein>
<keyword evidence="6" id="KW-1185">Reference proteome</keyword>
<reference evidence="5 6" key="1">
    <citation type="journal article" date="2018" name="Mol. Biol. Evol.">
        <title>Broad Genomic Sampling Reveals a Smut Pathogenic Ancestry of the Fungal Clade Ustilaginomycotina.</title>
        <authorList>
            <person name="Kijpornyongpan T."/>
            <person name="Mondo S.J."/>
            <person name="Barry K."/>
            <person name="Sandor L."/>
            <person name="Lee J."/>
            <person name="Lipzen A."/>
            <person name="Pangilinan J."/>
            <person name="LaButti K."/>
            <person name="Hainaut M."/>
            <person name="Henrissat B."/>
            <person name="Grigoriev I.V."/>
            <person name="Spatafora J.W."/>
            <person name="Aime M.C."/>
        </authorList>
    </citation>
    <scope>NUCLEOTIDE SEQUENCE [LARGE SCALE GENOMIC DNA]</scope>
    <source>
        <strain evidence="5 6">MCA 4186</strain>
    </source>
</reference>
<dbReference type="Pfam" id="PF00248">
    <property type="entry name" value="Aldo_ket_red"/>
    <property type="match status" value="1"/>
</dbReference>
<sequence length="707" mass="75497">MHPSLAARRAAVSSWTLANGAQIPKIGFGTWKMNKEQALSSVGHALKTGYRHLDCAWAYRNEDAVGEAIRKSGISRNELFITSKLWNTFHGDNVEAGLDATLKDLGVDHLDLYLIHWPVAFSNPNVSQISSIKSQTGRPVEVPHLSGDITATWARMEEMVQKGKVRNIGISNFNIRRTEELLAASTTHNPVINQVEVNFGVANEELLHYSEAHQIMLQAYSPLGGSGYAQGYLEDPVVQDVAQRNNMTPAQVLLAWPMARGIIPIVKSNTPQRIEENFAAAEKSIAWDDVVHLTRESEARGIERTVDPSEAWETDLDIFEDGKDQTRLLGLKKTSLEVPPAHKADGSHFLEPRNDPEAKPIGPGGTAVREMHSLANVASSSRVSRPTALQVALGGRRAMSSSVRARAAAAPSTSGEAAPPSASETPAVSASPLLANSSKAALRTPGLKFTDGEDGVTRETRKMNLYTVRRGARSFASVAASSAPSPAAPSSLDVAPVARPGRTYTARKAFLYEQYARLIAESPLMIVLTHHNLSVADVSRIRRDLAAIPAPEEGVQASLTTVRSGVLRPLLRNHASLGVQSLEEALEGPTALLTVGALSPSHLSRVLAVLERHSGAKAMAAAAQEGAAPAKVPRIVPLIGLVQGRSLRLPALKAVGELPDLATLRAQLVGLLSSPASQLAAVLSRAAGGDIALALEARKRSLEEPSA</sequence>
<dbReference type="AlphaFoldDB" id="A0A316ZFV3"/>
<dbReference type="OrthoDB" id="878at2759"/>
<dbReference type="PRINTS" id="PR00069">
    <property type="entry name" value="ALDKETRDTASE"/>
</dbReference>
<dbReference type="InterPro" id="IPR043141">
    <property type="entry name" value="Ribosomal_uL10-like_sf"/>
</dbReference>
<dbReference type="InterPro" id="IPR018170">
    <property type="entry name" value="Aldo/ket_reductase_CS"/>
</dbReference>
<dbReference type="Gene3D" id="3.20.20.100">
    <property type="entry name" value="NADP-dependent oxidoreductase domain"/>
    <property type="match status" value="1"/>
</dbReference>
<dbReference type="EMBL" id="KZ819289">
    <property type="protein sequence ID" value="PWN99153.1"/>
    <property type="molecule type" value="Genomic_DNA"/>
</dbReference>
<evidence type="ECO:0000313" key="5">
    <source>
        <dbReference type="EMBL" id="PWN99153.1"/>
    </source>
</evidence>
<organism evidence="5 6">
    <name type="scientific">Tilletiopsis washingtonensis</name>
    <dbReference type="NCBI Taxonomy" id="58919"/>
    <lineage>
        <taxon>Eukaryota</taxon>
        <taxon>Fungi</taxon>
        <taxon>Dikarya</taxon>
        <taxon>Basidiomycota</taxon>
        <taxon>Ustilaginomycotina</taxon>
        <taxon>Exobasidiomycetes</taxon>
        <taxon>Entylomatales</taxon>
        <taxon>Entylomatales incertae sedis</taxon>
        <taxon>Tilletiopsis</taxon>
    </lineage>
</organism>
<feature type="region of interest" description="Disordered" evidence="3">
    <location>
        <begin position="395"/>
        <end position="430"/>
    </location>
</feature>
<dbReference type="InterPro" id="IPR036812">
    <property type="entry name" value="NAD(P)_OxRdtase_dom_sf"/>
</dbReference>
<dbReference type="SUPFAM" id="SSF160369">
    <property type="entry name" value="Ribosomal protein L10-like"/>
    <property type="match status" value="1"/>
</dbReference>
<dbReference type="GO" id="GO:0016616">
    <property type="term" value="F:oxidoreductase activity, acting on the CH-OH group of donors, NAD or NADP as acceptor"/>
    <property type="evidence" value="ECO:0007669"/>
    <property type="project" value="UniProtKB-ARBA"/>
</dbReference>
<dbReference type="STRING" id="58919.A0A316ZFV3"/>
<evidence type="ECO:0000256" key="3">
    <source>
        <dbReference type="SAM" id="MobiDB-lite"/>
    </source>
</evidence>
<dbReference type="Gene3D" id="3.30.70.1730">
    <property type="match status" value="1"/>
</dbReference>
<dbReference type="InterPro" id="IPR020471">
    <property type="entry name" value="AKR"/>
</dbReference>
<name>A0A316ZFV3_9BASI</name>
<dbReference type="PROSITE" id="PS00798">
    <property type="entry name" value="ALDOKETO_REDUCTASE_1"/>
    <property type="match status" value="1"/>
</dbReference>
<proteinExistence type="inferred from homology"/>
<dbReference type="CDD" id="cd19071">
    <property type="entry name" value="AKR_AKR1-5-like"/>
    <property type="match status" value="1"/>
</dbReference>
<feature type="domain" description="NADP-dependent oxidoreductase" evidence="4">
    <location>
        <begin position="25"/>
        <end position="286"/>
    </location>
</feature>
<keyword evidence="2" id="KW-0560">Oxidoreductase</keyword>
<dbReference type="PROSITE" id="PS00063">
    <property type="entry name" value="ALDOKETO_REDUCTASE_3"/>
    <property type="match status" value="1"/>
</dbReference>
<gene>
    <name evidence="5" type="ORF">FA09DRAFT_296124</name>
</gene>
<evidence type="ECO:0000256" key="1">
    <source>
        <dbReference type="ARBA" id="ARBA00008889"/>
    </source>
</evidence>